<dbReference type="AlphaFoldDB" id="A0A0G0DQ77"/>
<evidence type="ECO:0000313" key="2">
    <source>
        <dbReference type="EMBL" id="KKP65150.1"/>
    </source>
</evidence>
<dbReference type="Proteomes" id="UP000033866">
    <property type="component" value="Unassembled WGS sequence"/>
</dbReference>
<sequence>MSLTELFGGRKEETTSEIIVDSKGTTKDVNTGVETPPVAPPPTLDLPGVTPGLQEPHITINSQGEVKNVFTGEVHPSSQAVQNLPKETNVTPMMSSQTDIDSKYQSLIGGKTDTPYQEVVKQVPTVTVKDPGGTPYYPKDAHLDIETGSYEAKEGSKPAPSNVDLIIEIKEKQNSTTQESGNDKPGDTPSKKQTYWEKDAERYEKFQDTGESQRTGSKRIDGRSKWTKEYNESLQKDATHQEALASNEEANKGVPSNNPLSEGAKSF</sequence>
<dbReference type="EMBL" id="LBPV01000031">
    <property type="protein sequence ID" value="KKP65150.1"/>
    <property type="molecule type" value="Genomic_DNA"/>
</dbReference>
<proteinExistence type="predicted"/>
<evidence type="ECO:0000313" key="3">
    <source>
        <dbReference type="Proteomes" id="UP000033866"/>
    </source>
</evidence>
<feature type="non-terminal residue" evidence="2">
    <location>
        <position position="267"/>
    </location>
</feature>
<reference evidence="2 3" key="1">
    <citation type="journal article" date="2015" name="Nature">
        <title>rRNA introns, odd ribosomes, and small enigmatic genomes across a large radiation of phyla.</title>
        <authorList>
            <person name="Brown C.T."/>
            <person name="Hug L.A."/>
            <person name="Thomas B.C."/>
            <person name="Sharon I."/>
            <person name="Castelle C.J."/>
            <person name="Singh A."/>
            <person name="Wilkins M.J."/>
            <person name="Williams K.H."/>
            <person name="Banfield J.F."/>
        </authorList>
    </citation>
    <scope>NUCLEOTIDE SEQUENCE [LARGE SCALE GENOMIC DNA]</scope>
</reference>
<feature type="compositionally biased region" description="Basic and acidic residues" evidence="1">
    <location>
        <begin position="181"/>
        <end position="208"/>
    </location>
</feature>
<feature type="region of interest" description="Disordered" evidence="1">
    <location>
        <begin position="169"/>
        <end position="267"/>
    </location>
</feature>
<protein>
    <submittedName>
        <fullName evidence="2">Uncharacterized protein</fullName>
    </submittedName>
</protein>
<organism evidence="2 3">
    <name type="scientific">candidate division WS6 bacterium GW2011_GWE1_34_7</name>
    <dbReference type="NCBI Taxonomy" id="1619093"/>
    <lineage>
        <taxon>Bacteria</taxon>
        <taxon>Candidatus Dojkabacteria</taxon>
    </lineage>
</organism>
<feature type="region of interest" description="Disordered" evidence="1">
    <location>
        <begin position="1"/>
        <end position="53"/>
    </location>
</feature>
<accession>A0A0G0DQ77</accession>
<name>A0A0G0DQ77_9BACT</name>
<feature type="compositionally biased region" description="Basic and acidic residues" evidence="1">
    <location>
        <begin position="218"/>
        <end position="240"/>
    </location>
</feature>
<evidence type="ECO:0000256" key="1">
    <source>
        <dbReference type="SAM" id="MobiDB-lite"/>
    </source>
</evidence>
<gene>
    <name evidence="2" type="ORF">UR61_C0031G0005</name>
</gene>
<comment type="caution">
    <text evidence="2">The sequence shown here is derived from an EMBL/GenBank/DDBJ whole genome shotgun (WGS) entry which is preliminary data.</text>
</comment>